<feature type="compositionally biased region" description="Polar residues" evidence="1">
    <location>
        <begin position="390"/>
        <end position="402"/>
    </location>
</feature>
<feature type="region of interest" description="Disordered" evidence="1">
    <location>
        <begin position="1"/>
        <end position="38"/>
    </location>
</feature>
<accession>A0A448X3C6</accession>
<reference evidence="2" key="1">
    <citation type="submission" date="2018-11" db="EMBL/GenBank/DDBJ databases">
        <authorList>
            <consortium name="Pathogen Informatics"/>
        </authorList>
    </citation>
    <scope>NUCLEOTIDE SEQUENCE</scope>
</reference>
<feature type="region of interest" description="Disordered" evidence="1">
    <location>
        <begin position="376"/>
        <end position="402"/>
    </location>
</feature>
<name>A0A448X3C6_9PLAT</name>
<proteinExistence type="predicted"/>
<feature type="compositionally biased region" description="Basic and acidic residues" evidence="1">
    <location>
        <begin position="160"/>
        <end position="172"/>
    </location>
</feature>
<evidence type="ECO:0000313" key="3">
    <source>
        <dbReference type="Proteomes" id="UP000784294"/>
    </source>
</evidence>
<dbReference type="AlphaFoldDB" id="A0A448X3C6"/>
<keyword evidence="3" id="KW-1185">Reference proteome</keyword>
<evidence type="ECO:0000256" key="1">
    <source>
        <dbReference type="SAM" id="MobiDB-lite"/>
    </source>
</evidence>
<feature type="region of interest" description="Disordered" evidence="1">
    <location>
        <begin position="153"/>
        <end position="178"/>
    </location>
</feature>
<gene>
    <name evidence="2" type="ORF">PXEA_LOCUS20157</name>
</gene>
<sequence>MDPSASPRVDCPDEPDRTAIQFERSGEQDQPERNTNSPIRKIIIDFEANDISGVLNGSEKLTFKQESYVSIPVSAIKGSGGEVMVEGESRAAGSITLRILAEISEVDDSEMPKIQHTTCRQRDMQNDIVGFDLVEGRMVAKCCQSLLPVAGKLTTNSAGPRDESVTSKDPRSDGQPMAMTGLFADQLAPDRPGCVQVAASPEADVQRGLMYSGRACLMNVGQRICEFDYANSCVSPQLRVAHEGQMLKSYPRLESELSLRIGHTDPTSRMNYEEAMTMDTDKGVSSASHSDTFYSIENILTQEKRTPNGARPPSQPSSIKPNPDLLSAPKNNHFTIPLVRADEQMSTSPLDQFNGPNQLLGQQTNLFGLSPRLKENETSMPEEPECPQMHTEQTQLCPTFSF</sequence>
<dbReference type="Proteomes" id="UP000784294">
    <property type="component" value="Unassembled WGS sequence"/>
</dbReference>
<organism evidence="2 3">
    <name type="scientific">Protopolystoma xenopodis</name>
    <dbReference type="NCBI Taxonomy" id="117903"/>
    <lineage>
        <taxon>Eukaryota</taxon>
        <taxon>Metazoa</taxon>
        <taxon>Spiralia</taxon>
        <taxon>Lophotrochozoa</taxon>
        <taxon>Platyhelminthes</taxon>
        <taxon>Monogenea</taxon>
        <taxon>Polyopisthocotylea</taxon>
        <taxon>Polystomatidea</taxon>
        <taxon>Polystomatidae</taxon>
        <taxon>Protopolystoma</taxon>
    </lineage>
</organism>
<comment type="caution">
    <text evidence="2">The sequence shown here is derived from an EMBL/GenBank/DDBJ whole genome shotgun (WGS) entry which is preliminary data.</text>
</comment>
<protein>
    <submittedName>
        <fullName evidence="2">Uncharacterized protein</fullName>
    </submittedName>
</protein>
<feature type="region of interest" description="Disordered" evidence="1">
    <location>
        <begin position="302"/>
        <end position="330"/>
    </location>
</feature>
<evidence type="ECO:0000313" key="2">
    <source>
        <dbReference type="EMBL" id="VEL26717.1"/>
    </source>
</evidence>
<dbReference type="EMBL" id="CAAALY010082275">
    <property type="protein sequence ID" value="VEL26717.1"/>
    <property type="molecule type" value="Genomic_DNA"/>
</dbReference>